<feature type="compositionally biased region" description="Acidic residues" evidence="1">
    <location>
        <begin position="923"/>
        <end position="937"/>
    </location>
</feature>
<dbReference type="OrthoDB" id="2529080at2759"/>
<feature type="compositionally biased region" description="Low complexity" evidence="1">
    <location>
        <begin position="502"/>
        <end position="511"/>
    </location>
</feature>
<feature type="region of interest" description="Disordered" evidence="1">
    <location>
        <begin position="654"/>
        <end position="703"/>
    </location>
</feature>
<feature type="region of interest" description="Disordered" evidence="1">
    <location>
        <begin position="764"/>
        <end position="817"/>
    </location>
</feature>
<feature type="compositionally biased region" description="Acidic residues" evidence="1">
    <location>
        <begin position="887"/>
        <end position="909"/>
    </location>
</feature>
<feature type="compositionally biased region" description="Acidic residues" evidence="1">
    <location>
        <begin position="538"/>
        <end position="549"/>
    </location>
</feature>
<feature type="compositionally biased region" description="Low complexity" evidence="1">
    <location>
        <begin position="838"/>
        <end position="856"/>
    </location>
</feature>
<name>A0A5C5G465_9BASI</name>
<feature type="region of interest" description="Disordered" evidence="1">
    <location>
        <begin position="835"/>
        <end position="1138"/>
    </location>
</feature>
<feature type="compositionally biased region" description="Low complexity" evidence="1">
    <location>
        <begin position="1068"/>
        <end position="1079"/>
    </location>
</feature>
<keyword evidence="3" id="KW-1185">Reference proteome</keyword>
<feature type="compositionally biased region" description="Basic and acidic residues" evidence="1">
    <location>
        <begin position="654"/>
        <end position="663"/>
    </location>
</feature>
<reference evidence="2 3" key="1">
    <citation type="submission" date="2019-03" db="EMBL/GenBank/DDBJ databases">
        <title>Rhodosporidium diobovatum UCD-FST 08-225 genome sequencing, assembly, and annotation.</title>
        <authorList>
            <person name="Fakankun I.U."/>
            <person name="Fristensky B."/>
            <person name="Levin D.B."/>
        </authorList>
    </citation>
    <scope>NUCLEOTIDE SEQUENCE [LARGE SCALE GENOMIC DNA]</scope>
    <source>
        <strain evidence="2 3">UCD-FST 08-225</strain>
    </source>
</reference>
<gene>
    <name evidence="2" type="ORF">DMC30DRAFT_122244</name>
</gene>
<feature type="compositionally biased region" description="Basic residues" evidence="1">
    <location>
        <begin position="805"/>
        <end position="814"/>
    </location>
</feature>
<feature type="compositionally biased region" description="Basic residues" evidence="1">
    <location>
        <begin position="778"/>
        <end position="787"/>
    </location>
</feature>
<feature type="compositionally biased region" description="Pro residues" evidence="1">
    <location>
        <begin position="979"/>
        <end position="991"/>
    </location>
</feature>
<feature type="region of interest" description="Disordered" evidence="1">
    <location>
        <begin position="476"/>
        <end position="549"/>
    </location>
</feature>
<organism evidence="2 3">
    <name type="scientific">Rhodotorula diobovata</name>
    <dbReference type="NCBI Taxonomy" id="5288"/>
    <lineage>
        <taxon>Eukaryota</taxon>
        <taxon>Fungi</taxon>
        <taxon>Dikarya</taxon>
        <taxon>Basidiomycota</taxon>
        <taxon>Pucciniomycotina</taxon>
        <taxon>Microbotryomycetes</taxon>
        <taxon>Sporidiobolales</taxon>
        <taxon>Sporidiobolaceae</taxon>
        <taxon>Rhodotorula</taxon>
    </lineage>
</organism>
<sequence>MQLLLVPPLSLPVHPTLQRHEIPTPHLPSPDELRHPQAFLRARRALAKVGLAPPSLIAFDSALWWQVIVRSVEWNLEDEAVTVTLIDGSEERWDLASDDDEDVSLSQELVDEALSALEGGAGERADDVEMTDGTRQGRVSSWAPPTVLGRLRDFCLELRSAYEDLSIAQDLDELAPEMGSAEDWAILQKLSADPRKAIPFAWSDAQSLYAYAMEGVESDGDSSNADEDPDGASRRRRQPSQTASDDVDEDVPLKFHGQFQPRYRARRTKASLVAGGNGQPHDFLSTIHLLSRIRAFLADLFARVIIPRLRQAMPPTYPSWAATGAIGWCRREAVRLGGEVAQLLLELLDDDGDAFDADSESEHSQTADILVVGEDNEYALGAPLFGGPGSMAPMTSSDGLDGLGGVYDDLAEWRAEEKRVQRLSQNVLVSMQDDFEMRRWCEGALERARDLAQRDWIPDGVAPNWIAPVRAREISRARDGDESDLDVPPSRRAFRVPLSLRPRTTSDAASPPTSPPPEMDSPKPRKSVHWADSKATDSDDASTDTDSDDDLDVAARRYATEFFYPEDPLEEKFLPPRLPKDLVRQSATRGIEMEEHREKVHALLNKINGVRTASPSGCVGASTAGELTPDGDTQLQHKIADLQDFVLEETDRWEQHLEEDRKPKAASPPAPSGLRSSGPSSASPPLPKLRHKPVPLKTQTLRKQAADRALSLTLDSALSDLTGPDRLEPVRHAKLPNVRVRSAAPRRKQKLNLEAYLKVLAMSRGLHPDSPGSGGRGPSKKKRKRAQQHGGSGAALKGQSEGASPRKRRRKGKSVRREGAIADLFGSLASSSAQDVFGSASSTGSATGATPGAEASQDARRLTVVELSNRRRDALGAVSGRAPLAWAEDEHDDDDETADEDADGVDLELADPLLSEAGMYHDEESDTDEDEAGDLEPVEIAARTLGVAEGDDGPHSSLDSRPDSPFHDVYEAPTRPGSPTKPPSSPSPAPAPSLVRTLSTVLPLSAERGSVPATSTPRAAPCTPPVQSHVLAPLPRRPTTSLLSQAASSSPSWHLPPSSSPSPPRGRSAAIETSASTSAGLAHRVRERHACLAEPPVQVEPPLSLDWPSTPAQEEEAAEEKQEKGAQRGVGAEDDRLA</sequence>
<feature type="region of interest" description="Disordered" evidence="1">
    <location>
        <begin position="216"/>
        <end position="251"/>
    </location>
</feature>
<protein>
    <submittedName>
        <fullName evidence="2">Uncharacterized protein</fullName>
    </submittedName>
</protein>
<dbReference type="Proteomes" id="UP000311382">
    <property type="component" value="Unassembled WGS sequence"/>
</dbReference>
<proteinExistence type="predicted"/>
<evidence type="ECO:0000313" key="3">
    <source>
        <dbReference type="Proteomes" id="UP000311382"/>
    </source>
</evidence>
<feature type="compositionally biased region" description="Acidic residues" evidence="1">
    <location>
        <begin position="216"/>
        <end position="230"/>
    </location>
</feature>
<feature type="compositionally biased region" description="Basic and acidic residues" evidence="1">
    <location>
        <begin position="857"/>
        <end position="874"/>
    </location>
</feature>
<comment type="caution">
    <text evidence="2">The sequence shown here is derived from an EMBL/GenBank/DDBJ whole genome shotgun (WGS) entry which is preliminary data.</text>
</comment>
<evidence type="ECO:0000256" key="1">
    <source>
        <dbReference type="SAM" id="MobiDB-lite"/>
    </source>
</evidence>
<dbReference type="AlphaFoldDB" id="A0A5C5G465"/>
<dbReference type="EMBL" id="SOZI01000021">
    <property type="protein sequence ID" value="TNY22681.1"/>
    <property type="molecule type" value="Genomic_DNA"/>
</dbReference>
<feature type="compositionally biased region" description="Basic and acidic residues" evidence="1">
    <location>
        <begin position="1119"/>
        <end position="1138"/>
    </location>
</feature>
<feature type="compositionally biased region" description="Low complexity" evidence="1">
    <location>
        <begin position="1038"/>
        <end position="1057"/>
    </location>
</feature>
<feature type="compositionally biased region" description="Basic and acidic residues" evidence="1">
    <location>
        <begin position="952"/>
        <end position="970"/>
    </location>
</feature>
<feature type="compositionally biased region" description="Low complexity" evidence="1">
    <location>
        <begin position="672"/>
        <end position="681"/>
    </location>
</feature>
<evidence type="ECO:0000313" key="2">
    <source>
        <dbReference type="EMBL" id="TNY22681.1"/>
    </source>
</evidence>
<accession>A0A5C5G465</accession>